<dbReference type="InterPro" id="IPR035959">
    <property type="entry name" value="RutC-like_sf"/>
</dbReference>
<keyword evidence="3" id="KW-1185">Reference proteome</keyword>
<gene>
    <name evidence="2" type="ordered locus">Celf_3359</name>
</gene>
<dbReference type="InterPro" id="IPR006175">
    <property type="entry name" value="YjgF/YER057c/UK114"/>
</dbReference>
<dbReference type="Pfam" id="PF01042">
    <property type="entry name" value="Ribonuc_L-PSP"/>
    <property type="match status" value="1"/>
</dbReference>
<dbReference type="GO" id="GO:0005829">
    <property type="term" value="C:cytosol"/>
    <property type="evidence" value="ECO:0007669"/>
    <property type="project" value="TreeGrafter"/>
</dbReference>
<dbReference type="PANTHER" id="PTHR11803:SF58">
    <property type="entry name" value="PROTEIN HMF1-RELATED"/>
    <property type="match status" value="1"/>
</dbReference>
<comment type="similarity">
    <text evidence="1">Belongs to the RutC family.</text>
</comment>
<evidence type="ECO:0000256" key="1">
    <source>
        <dbReference type="ARBA" id="ARBA00010552"/>
    </source>
</evidence>
<dbReference type="Proteomes" id="UP000008460">
    <property type="component" value="Chromosome"/>
</dbReference>
<dbReference type="KEGG" id="cfi:Celf_3359"/>
<dbReference type="Gene3D" id="3.30.1330.40">
    <property type="entry name" value="RutC-like"/>
    <property type="match status" value="1"/>
</dbReference>
<protein>
    <submittedName>
        <fullName evidence="2">Endoribonuclease L-PSP</fullName>
    </submittedName>
</protein>
<dbReference type="AlphaFoldDB" id="F4H1Q2"/>
<organism evidence="2 3">
    <name type="scientific">Cellulomonas fimi (strain ATCC 484 / DSM 20113 / JCM 1341 / CCUG 24087 / LMG 16345 / NBRC 15513 / NCIMB 8980 / NCTC 7547 / NRS-133)</name>
    <dbReference type="NCBI Taxonomy" id="590998"/>
    <lineage>
        <taxon>Bacteria</taxon>
        <taxon>Bacillati</taxon>
        <taxon>Actinomycetota</taxon>
        <taxon>Actinomycetes</taxon>
        <taxon>Micrococcales</taxon>
        <taxon>Cellulomonadaceae</taxon>
        <taxon>Cellulomonas</taxon>
    </lineage>
</organism>
<dbReference type="eggNOG" id="COG0251">
    <property type="taxonomic scope" value="Bacteria"/>
</dbReference>
<evidence type="ECO:0000313" key="2">
    <source>
        <dbReference type="EMBL" id="AEE47472.1"/>
    </source>
</evidence>
<reference evidence="2 3" key="1">
    <citation type="submission" date="2011-04" db="EMBL/GenBank/DDBJ databases">
        <title>Complete sequence of Cellulomonas fimi ATCC 484.</title>
        <authorList>
            <consortium name="US DOE Joint Genome Institute"/>
            <person name="Lucas S."/>
            <person name="Han J."/>
            <person name="Lapidus A."/>
            <person name="Cheng J.-F."/>
            <person name="Goodwin L."/>
            <person name="Pitluck S."/>
            <person name="Peters L."/>
            <person name="Chertkov O."/>
            <person name="Detter J.C."/>
            <person name="Han C."/>
            <person name="Tapia R."/>
            <person name="Land M."/>
            <person name="Hauser L."/>
            <person name="Kyrpides N."/>
            <person name="Ivanova N."/>
            <person name="Ovchinnikova G."/>
            <person name="Pagani I."/>
            <person name="Mead D."/>
            <person name="Brumm P."/>
            <person name="Woyke T."/>
        </authorList>
    </citation>
    <scope>NUCLEOTIDE SEQUENCE [LARGE SCALE GENOMIC DNA]</scope>
    <source>
        <strain evidence="3">ATCC 484 / DSM 20113 / JCM 1341 / NBRC 15513 / NCIMB 8980 / NCTC 7547</strain>
    </source>
</reference>
<name>F4H1Q2_CELFA</name>
<evidence type="ECO:0000313" key="3">
    <source>
        <dbReference type="Proteomes" id="UP000008460"/>
    </source>
</evidence>
<accession>F4H1Q2</accession>
<dbReference type="PANTHER" id="PTHR11803">
    <property type="entry name" value="2-IMINOBUTANOATE/2-IMINOPROPANOATE DEAMINASE RIDA"/>
    <property type="match status" value="1"/>
</dbReference>
<dbReference type="SUPFAM" id="SSF55298">
    <property type="entry name" value="YjgF-like"/>
    <property type="match status" value="1"/>
</dbReference>
<dbReference type="GO" id="GO:0019239">
    <property type="term" value="F:deaminase activity"/>
    <property type="evidence" value="ECO:0007669"/>
    <property type="project" value="TreeGrafter"/>
</dbReference>
<dbReference type="HOGENOM" id="CLU_100715_4_2_11"/>
<proteinExistence type="inferred from homology"/>
<dbReference type="STRING" id="590998.Celf_3359"/>
<sequence>MDAAPTRVSDAGPSVAGMDTITYPTPGGLVVSPAFSHVAVVPPGATTILVGGQNAVDAAGTLVGGDDVAAQVTKVMENVVAALAAAGAGVADLVSVTVLLVDGVDLAAAYGAAAPALAREGAPPLVTAARVAGLGVPGALVEVSAVAAVVR</sequence>
<dbReference type="EMBL" id="CP002666">
    <property type="protein sequence ID" value="AEE47472.1"/>
    <property type="molecule type" value="Genomic_DNA"/>
</dbReference>